<sequence length="485" mass="54618">FRGMESIKETLSDMYYPSEIADLDFDLLHDLPYDFNLLGDDEDTPSAIIKQEHSPASSSEFAEICSFDPFNSVDSPPLTPPCMETMSQQINIENESNNNILLPNGTNDANSKFPKILPALKSSRGRSASHDSPDIQALKRHIRMIRNRESASLSRKKKKEYLSGLEGRVKELEIENAKLKQENCILKSKLSQFMGSSPLGTAKNIAAMLTTSKHKSLPSVTAKVALLGLFCFMFVTFQKPTLLSSSGNSTSHVMRSPIPARPIAIAHNPELQIFDSPGARTIRSKRSLLWEESVTNEIHWNDRKNDTTENITDDFVLTGRKKNEQFDNETLSSAQASKCPTLFNQTEAIRIQNDLKGIFSPKPRKKAPAKPIVYSLIDVSSNDNKILFNDSVSGLTIYDEKMRRFSRVLDQMQRRSDTFYVVSLAVENQLLLSAKSLNATSRPKMSFLMPWRNDTLGGKEELMQIDCEVTQVFNLNRQKRKRAQG</sequence>
<comment type="similarity">
    <text evidence="2">Belongs to the bZIP family. ATF subfamily.</text>
</comment>
<keyword evidence="3" id="KW-0805">Transcription regulation</keyword>
<evidence type="ECO:0000256" key="2">
    <source>
        <dbReference type="ARBA" id="ARBA00009050"/>
    </source>
</evidence>
<keyword evidence="4" id="KW-0238">DNA-binding</keyword>
<dbReference type="GO" id="GO:0000978">
    <property type="term" value="F:RNA polymerase II cis-regulatory region sequence-specific DNA binding"/>
    <property type="evidence" value="ECO:0007669"/>
    <property type="project" value="TreeGrafter"/>
</dbReference>
<dbReference type="PANTHER" id="PTHR46164:SF3">
    <property type="entry name" value="ATF6, ISOFORM C"/>
    <property type="match status" value="1"/>
</dbReference>
<keyword evidence="7" id="KW-0175">Coiled coil</keyword>
<keyword evidence="10" id="KW-1185">Reference proteome</keyword>
<keyword evidence="5" id="KW-0804">Transcription</keyword>
<dbReference type="InterPro" id="IPR004827">
    <property type="entry name" value="bZIP"/>
</dbReference>
<dbReference type="GO" id="GO:0000981">
    <property type="term" value="F:DNA-binding transcription factor activity, RNA polymerase II-specific"/>
    <property type="evidence" value="ECO:0007669"/>
    <property type="project" value="TreeGrafter"/>
</dbReference>
<dbReference type="EMBL" id="CAJVCH010044090">
    <property type="protein sequence ID" value="CAG7717239.1"/>
    <property type="molecule type" value="Genomic_DNA"/>
</dbReference>
<feature type="coiled-coil region" evidence="7">
    <location>
        <begin position="155"/>
        <end position="182"/>
    </location>
</feature>
<dbReference type="GO" id="GO:0016020">
    <property type="term" value="C:membrane"/>
    <property type="evidence" value="ECO:0007669"/>
    <property type="project" value="UniProtKB-SubCell"/>
</dbReference>
<dbReference type="Proteomes" id="UP000708208">
    <property type="component" value="Unassembled WGS sequence"/>
</dbReference>
<evidence type="ECO:0000313" key="9">
    <source>
        <dbReference type="EMBL" id="CAG7717239.1"/>
    </source>
</evidence>
<comment type="caution">
    <text evidence="9">The sequence shown here is derived from an EMBL/GenBank/DDBJ whole genome shotgun (WGS) entry which is preliminary data.</text>
</comment>
<feature type="non-terminal residue" evidence="9">
    <location>
        <position position="1"/>
    </location>
</feature>
<feature type="domain" description="BZIP" evidence="8">
    <location>
        <begin position="137"/>
        <end position="193"/>
    </location>
</feature>
<evidence type="ECO:0000256" key="3">
    <source>
        <dbReference type="ARBA" id="ARBA00023015"/>
    </source>
</evidence>
<dbReference type="GO" id="GO:0005634">
    <property type="term" value="C:nucleus"/>
    <property type="evidence" value="ECO:0007669"/>
    <property type="project" value="TreeGrafter"/>
</dbReference>
<evidence type="ECO:0000256" key="7">
    <source>
        <dbReference type="SAM" id="Coils"/>
    </source>
</evidence>
<dbReference type="InterPro" id="IPR051882">
    <property type="entry name" value="ATF_bZIP_TF"/>
</dbReference>
<dbReference type="SMART" id="SM00338">
    <property type="entry name" value="BRLZ"/>
    <property type="match status" value="1"/>
</dbReference>
<dbReference type="GO" id="GO:0030968">
    <property type="term" value="P:endoplasmic reticulum unfolded protein response"/>
    <property type="evidence" value="ECO:0007669"/>
    <property type="project" value="TreeGrafter"/>
</dbReference>
<dbReference type="PROSITE" id="PS50217">
    <property type="entry name" value="BZIP"/>
    <property type="match status" value="1"/>
</dbReference>
<organism evidence="9 10">
    <name type="scientific">Allacma fusca</name>
    <dbReference type="NCBI Taxonomy" id="39272"/>
    <lineage>
        <taxon>Eukaryota</taxon>
        <taxon>Metazoa</taxon>
        <taxon>Ecdysozoa</taxon>
        <taxon>Arthropoda</taxon>
        <taxon>Hexapoda</taxon>
        <taxon>Collembola</taxon>
        <taxon>Symphypleona</taxon>
        <taxon>Sminthuridae</taxon>
        <taxon>Allacma</taxon>
    </lineage>
</organism>
<evidence type="ECO:0000256" key="4">
    <source>
        <dbReference type="ARBA" id="ARBA00023125"/>
    </source>
</evidence>
<comment type="subcellular location">
    <subcellularLocation>
        <location evidence="1">Membrane</location>
        <topology evidence="1">Single-pass membrane protein</topology>
    </subcellularLocation>
</comment>
<evidence type="ECO:0000256" key="5">
    <source>
        <dbReference type="ARBA" id="ARBA00023163"/>
    </source>
</evidence>
<dbReference type="AlphaFoldDB" id="A0A8J2JMI8"/>
<gene>
    <name evidence="9" type="ORF">AFUS01_LOCUS6704</name>
</gene>
<evidence type="ECO:0000259" key="8">
    <source>
        <dbReference type="PROSITE" id="PS50217"/>
    </source>
</evidence>
<evidence type="ECO:0000256" key="6">
    <source>
        <dbReference type="ARBA" id="ARBA00023242"/>
    </source>
</evidence>
<dbReference type="Pfam" id="PF00170">
    <property type="entry name" value="bZIP_1"/>
    <property type="match status" value="1"/>
</dbReference>
<dbReference type="OrthoDB" id="644067at2759"/>
<keyword evidence="6" id="KW-0539">Nucleus</keyword>
<proteinExistence type="inferred from homology"/>
<name>A0A8J2JMI8_9HEXA</name>
<reference evidence="9" key="1">
    <citation type="submission" date="2021-06" db="EMBL/GenBank/DDBJ databases">
        <authorList>
            <person name="Hodson N. C."/>
            <person name="Mongue J. A."/>
            <person name="Jaron S. K."/>
        </authorList>
    </citation>
    <scope>NUCLEOTIDE SEQUENCE</scope>
</reference>
<evidence type="ECO:0000256" key="1">
    <source>
        <dbReference type="ARBA" id="ARBA00004167"/>
    </source>
</evidence>
<protein>
    <recommendedName>
        <fullName evidence="8">BZIP domain-containing protein</fullName>
    </recommendedName>
</protein>
<dbReference type="PANTHER" id="PTHR46164">
    <property type="entry name" value="ATF6, ISOFORM C"/>
    <property type="match status" value="1"/>
</dbReference>
<evidence type="ECO:0000313" key="10">
    <source>
        <dbReference type="Proteomes" id="UP000708208"/>
    </source>
</evidence>
<accession>A0A8J2JMI8</accession>